<comment type="caution">
    <text evidence="10">Lacks conserved residue(s) required for the propagation of feature annotation.</text>
</comment>
<evidence type="ECO:0000313" key="14">
    <source>
        <dbReference type="EMBL" id="HIY26074.1"/>
    </source>
</evidence>
<feature type="site" description="Interaction with substrate tRNA" evidence="10">
    <location>
        <position position="103"/>
    </location>
</feature>
<evidence type="ECO:0000256" key="4">
    <source>
        <dbReference type="ARBA" id="ARBA00022679"/>
    </source>
</evidence>
<evidence type="ECO:0000256" key="10">
    <source>
        <dbReference type="HAMAP-Rule" id="MF_00185"/>
    </source>
</evidence>
<comment type="cofactor">
    <cofactor evidence="1 10">
        <name>Mg(2+)</name>
        <dbReference type="ChEBI" id="CHEBI:18420"/>
    </cofactor>
</comment>
<keyword evidence="5 10" id="KW-0819">tRNA processing</keyword>
<dbReference type="GO" id="GO:0052381">
    <property type="term" value="F:tRNA dimethylallyltransferase activity"/>
    <property type="evidence" value="ECO:0007669"/>
    <property type="project" value="UniProtKB-UniRule"/>
</dbReference>
<dbReference type="Gene3D" id="1.10.20.140">
    <property type="match status" value="1"/>
</dbReference>
<feature type="binding site" evidence="10">
    <location>
        <begin position="14"/>
        <end position="19"/>
    </location>
    <ligand>
        <name>substrate</name>
    </ligand>
</feature>
<protein>
    <recommendedName>
        <fullName evidence="10">tRNA dimethylallyltransferase</fullName>
        <ecNumber evidence="10">2.5.1.75</ecNumber>
    </recommendedName>
    <alternativeName>
        <fullName evidence="10">Dimethylallyl diphosphate:tRNA dimethylallyltransferase</fullName>
        <shortName evidence="10">DMAPP:tRNA dimethylallyltransferase</shortName>
        <shortName evidence="10">DMATase</shortName>
    </alternativeName>
    <alternativeName>
        <fullName evidence="10">Isopentenyl-diphosphate:tRNA isopentenyltransferase</fullName>
        <shortName evidence="10">IPP transferase</shortName>
        <shortName evidence="10">IPPT</shortName>
        <shortName evidence="10">IPTase</shortName>
    </alternativeName>
</protein>
<gene>
    <name evidence="10 14" type="primary">miaA</name>
    <name evidence="14" type="ORF">H9838_02755</name>
</gene>
<accession>A0A9D1YCP4</accession>
<sequence>MAEKIPVIAVVGPTATGKTALGAALARKYGGEIVSCDSMQIYRGLPIGTAQPTPEERRQAPHHLVDFLEWDKAFSVSDYVGLAGRVIGDIHARGKLPILVGGTGLYARSLLRGFSFEETARDEALRQELFRQGEEEGPEALYHRLEELDPVGAAQIHPHNVKRVVRALEYCLLSGEPFSNQAARSKQARSPYRYHMLCLNFASRETLYRRIDRRVDAMVEAGLLEEARRFFTWCQERGVPTTAAQAIGYKELFPYFRGEVSLEQAVEDIKRESRRYAKRQITWFQREEHVSFLYLDQCAGPSQVLEKAEAILREQGLLPAEAQGGTT</sequence>
<evidence type="ECO:0000256" key="5">
    <source>
        <dbReference type="ARBA" id="ARBA00022694"/>
    </source>
</evidence>
<evidence type="ECO:0000256" key="8">
    <source>
        <dbReference type="ARBA" id="ARBA00022842"/>
    </source>
</evidence>
<feature type="binding site" evidence="10">
    <location>
        <begin position="12"/>
        <end position="19"/>
    </location>
    <ligand>
        <name>ATP</name>
        <dbReference type="ChEBI" id="CHEBI:30616"/>
    </ligand>
</feature>
<feature type="region of interest" description="Interaction with substrate tRNA" evidence="10">
    <location>
        <begin position="37"/>
        <end position="40"/>
    </location>
</feature>
<comment type="similarity">
    <text evidence="3 10 13">Belongs to the IPP transferase family.</text>
</comment>
<organism evidence="14 15">
    <name type="scientific">Candidatus Acutalibacter pullistercoris</name>
    <dbReference type="NCBI Taxonomy" id="2838418"/>
    <lineage>
        <taxon>Bacteria</taxon>
        <taxon>Bacillati</taxon>
        <taxon>Bacillota</taxon>
        <taxon>Clostridia</taxon>
        <taxon>Eubacteriales</taxon>
        <taxon>Acutalibacteraceae</taxon>
        <taxon>Acutalibacter</taxon>
    </lineage>
</organism>
<dbReference type="NCBIfam" id="TIGR00174">
    <property type="entry name" value="miaA"/>
    <property type="match status" value="1"/>
</dbReference>
<keyword evidence="7 10" id="KW-0067">ATP-binding</keyword>
<comment type="function">
    <text evidence="2 10 12">Catalyzes the transfer of a dimethylallyl group onto the adenine at position 37 in tRNAs that read codons beginning with uridine, leading to the formation of N6-(dimethylallyl)adenosine (i(6)A).</text>
</comment>
<proteinExistence type="inferred from homology"/>
<name>A0A9D1YCP4_9FIRM</name>
<comment type="caution">
    <text evidence="14">The sequence shown here is derived from an EMBL/GenBank/DDBJ whole genome shotgun (WGS) entry which is preliminary data.</text>
</comment>
<dbReference type="InterPro" id="IPR039657">
    <property type="entry name" value="Dimethylallyltransferase"/>
</dbReference>
<evidence type="ECO:0000256" key="6">
    <source>
        <dbReference type="ARBA" id="ARBA00022741"/>
    </source>
</evidence>
<dbReference type="Pfam" id="PF01715">
    <property type="entry name" value="IPPT"/>
    <property type="match status" value="1"/>
</dbReference>
<comment type="subunit">
    <text evidence="10">Monomer.</text>
</comment>
<evidence type="ECO:0000256" key="1">
    <source>
        <dbReference type="ARBA" id="ARBA00001946"/>
    </source>
</evidence>
<dbReference type="SUPFAM" id="SSF52540">
    <property type="entry name" value="P-loop containing nucleoside triphosphate hydrolases"/>
    <property type="match status" value="2"/>
</dbReference>
<dbReference type="PANTHER" id="PTHR11088:SF60">
    <property type="entry name" value="TRNA DIMETHYLALLYLTRANSFERASE"/>
    <property type="match status" value="1"/>
</dbReference>
<evidence type="ECO:0000256" key="9">
    <source>
        <dbReference type="ARBA" id="ARBA00049563"/>
    </source>
</evidence>
<dbReference type="InterPro" id="IPR018022">
    <property type="entry name" value="IPT"/>
</dbReference>
<feature type="site" description="Interaction with substrate tRNA" evidence="10">
    <location>
        <position position="126"/>
    </location>
</feature>
<dbReference type="Proteomes" id="UP000823915">
    <property type="component" value="Unassembled WGS sequence"/>
</dbReference>
<evidence type="ECO:0000256" key="3">
    <source>
        <dbReference type="ARBA" id="ARBA00005842"/>
    </source>
</evidence>
<evidence type="ECO:0000256" key="13">
    <source>
        <dbReference type="RuleBase" id="RU003785"/>
    </source>
</evidence>
<dbReference type="GO" id="GO:0006400">
    <property type="term" value="P:tRNA modification"/>
    <property type="evidence" value="ECO:0007669"/>
    <property type="project" value="TreeGrafter"/>
</dbReference>
<dbReference type="PANTHER" id="PTHR11088">
    <property type="entry name" value="TRNA DIMETHYLALLYLTRANSFERASE"/>
    <property type="match status" value="1"/>
</dbReference>
<dbReference type="HAMAP" id="MF_00185">
    <property type="entry name" value="IPP_trans"/>
    <property type="match status" value="1"/>
</dbReference>
<reference evidence="14" key="2">
    <citation type="submission" date="2021-04" db="EMBL/GenBank/DDBJ databases">
        <authorList>
            <person name="Gilroy R."/>
        </authorList>
    </citation>
    <scope>NUCLEOTIDE SEQUENCE</scope>
    <source>
        <strain evidence="14">1282</strain>
    </source>
</reference>
<keyword evidence="8 10" id="KW-0460">Magnesium</keyword>
<dbReference type="EMBL" id="DXDU01000046">
    <property type="protein sequence ID" value="HIY26074.1"/>
    <property type="molecule type" value="Genomic_DNA"/>
</dbReference>
<evidence type="ECO:0000256" key="11">
    <source>
        <dbReference type="RuleBase" id="RU003783"/>
    </source>
</evidence>
<dbReference type="InterPro" id="IPR027417">
    <property type="entry name" value="P-loop_NTPase"/>
</dbReference>
<dbReference type="AlphaFoldDB" id="A0A9D1YCP4"/>
<reference evidence="14" key="1">
    <citation type="journal article" date="2021" name="PeerJ">
        <title>Extensive microbial diversity within the chicken gut microbiome revealed by metagenomics and culture.</title>
        <authorList>
            <person name="Gilroy R."/>
            <person name="Ravi A."/>
            <person name="Getino M."/>
            <person name="Pursley I."/>
            <person name="Horton D.L."/>
            <person name="Alikhan N.F."/>
            <person name="Baker D."/>
            <person name="Gharbi K."/>
            <person name="Hall N."/>
            <person name="Watson M."/>
            <person name="Adriaenssens E.M."/>
            <person name="Foster-Nyarko E."/>
            <person name="Jarju S."/>
            <person name="Secka A."/>
            <person name="Antonio M."/>
            <person name="Oren A."/>
            <person name="Chaudhuri R.R."/>
            <person name="La Ragione R."/>
            <person name="Hildebrand F."/>
            <person name="Pallen M.J."/>
        </authorList>
    </citation>
    <scope>NUCLEOTIDE SEQUENCE</scope>
    <source>
        <strain evidence="14">1282</strain>
    </source>
</reference>
<dbReference type="EC" id="2.5.1.75" evidence="10"/>
<evidence type="ECO:0000256" key="7">
    <source>
        <dbReference type="ARBA" id="ARBA00022840"/>
    </source>
</evidence>
<keyword evidence="6 10" id="KW-0547">Nucleotide-binding</keyword>
<keyword evidence="4 10" id="KW-0808">Transferase</keyword>
<comment type="catalytic activity">
    <reaction evidence="9 10 11">
        <text>adenosine(37) in tRNA + dimethylallyl diphosphate = N(6)-dimethylallyladenosine(37) in tRNA + diphosphate</text>
        <dbReference type="Rhea" id="RHEA:26482"/>
        <dbReference type="Rhea" id="RHEA-COMP:10162"/>
        <dbReference type="Rhea" id="RHEA-COMP:10375"/>
        <dbReference type="ChEBI" id="CHEBI:33019"/>
        <dbReference type="ChEBI" id="CHEBI:57623"/>
        <dbReference type="ChEBI" id="CHEBI:74411"/>
        <dbReference type="ChEBI" id="CHEBI:74415"/>
        <dbReference type="EC" id="2.5.1.75"/>
    </reaction>
</comment>
<evidence type="ECO:0000256" key="2">
    <source>
        <dbReference type="ARBA" id="ARBA00003213"/>
    </source>
</evidence>
<dbReference type="GO" id="GO:0005524">
    <property type="term" value="F:ATP binding"/>
    <property type="evidence" value="ECO:0007669"/>
    <property type="project" value="UniProtKB-UniRule"/>
</dbReference>
<dbReference type="Gene3D" id="3.40.50.300">
    <property type="entry name" value="P-loop containing nucleotide triphosphate hydrolases"/>
    <property type="match status" value="1"/>
</dbReference>
<evidence type="ECO:0000256" key="12">
    <source>
        <dbReference type="RuleBase" id="RU003784"/>
    </source>
</evidence>
<evidence type="ECO:0000313" key="15">
    <source>
        <dbReference type="Proteomes" id="UP000823915"/>
    </source>
</evidence>